<dbReference type="Proteomes" id="UP001055879">
    <property type="component" value="Linkage Group LG02"/>
</dbReference>
<dbReference type="EMBL" id="CM042048">
    <property type="protein sequence ID" value="KAI3756957.1"/>
    <property type="molecule type" value="Genomic_DNA"/>
</dbReference>
<keyword evidence="2" id="KW-1185">Reference proteome</keyword>
<organism evidence="1 2">
    <name type="scientific">Arctium lappa</name>
    <name type="common">Greater burdock</name>
    <name type="synonym">Lappa major</name>
    <dbReference type="NCBI Taxonomy" id="4217"/>
    <lineage>
        <taxon>Eukaryota</taxon>
        <taxon>Viridiplantae</taxon>
        <taxon>Streptophyta</taxon>
        <taxon>Embryophyta</taxon>
        <taxon>Tracheophyta</taxon>
        <taxon>Spermatophyta</taxon>
        <taxon>Magnoliopsida</taxon>
        <taxon>eudicotyledons</taxon>
        <taxon>Gunneridae</taxon>
        <taxon>Pentapetalae</taxon>
        <taxon>asterids</taxon>
        <taxon>campanulids</taxon>
        <taxon>Asterales</taxon>
        <taxon>Asteraceae</taxon>
        <taxon>Carduoideae</taxon>
        <taxon>Cardueae</taxon>
        <taxon>Arctiinae</taxon>
        <taxon>Arctium</taxon>
    </lineage>
</organism>
<protein>
    <submittedName>
        <fullName evidence="1">Uncharacterized protein</fullName>
    </submittedName>
</protein>
<accession>A0ACB9EET7</accession>
<comment type="caution">
    <text evidence="1">The sequence shown here is derived from an EMBL/GenBank/DDBJ whole genome shotgun (WGS) entry which is preliminary data.</text>
</comment>
<name>A0ACB9EET7_ARCLA</name>
<gene>
    <name evidence="1" type="ORF">L6452_04489</name>
</gene>
<proteinExistence type="predicted"/>
<sequence length="256" mass="28008">MAKSTAAGSISAVSYSPRSSLSSSPTVRFLGHLTVPEKTSDLNNGGLEELHESDVFWSSSSDVSEIPSPSNVSSSPPIHRQYNSGLYAALSDDQHPLVRRKHAMIPSQSAATAARTIPPVALRRSTEHSAGYHQSAPVNVPVWPKNKSKNYLGQFDEVVDDVAEEEGDEGEMVPPHEIVARSYVTFSVFEGAGRTLKGRDLCRVRNAVFQKTDLAWSRYLLEFDALVCNMTPKLLVAADIDLCENEIKMEHLVIDA</sequence>
<evidence type="ECO:0000313" key="1">
    <source>
        <dbReference type="EMBL" id="KAI3756957.1"/>
    </source>
</evidence>
<evidence type="ECO:0000313" key="2">
    <source>
        <dbReference type="Proteomes" id="UP001055879"/>
    </source>
</evidence>
<reference evidence="1 2" key="2">
    <citation type="journal article" date="2022" name="Mol. Ecol. Resour.">
        <title>The genomes of chicory, endive, great burdock and yacon provide insights into Asteraceae paleo-polyploidization history and plant inulin production.</title>
        <authorList>
            <person name="Fan W."/>
            <person name="Wang S."/>
            <person name="Wang H."/>
            <person name="Wang A."/>
            <person name="Jiang F."/>
            <person name="Liu H."/>
            <person name="Zhao H."/>
            <person name="Xu D."/>
            <person name="Zhang Y."/>
        </authorList>
    </citation>
    <scope>NUCLEOTIDE SEQUENCE [LARGE SCALE GENOMIC DNA]</scope>
    <source>
        <strain evidence="2">cv. Niubang</strain>
    </source>
</reference>
<reference evidence="2" key="1">
    <citation type="journal article" date="2022" name="Mol. Ecol. Resour.">
        <title>The genomes of chicory, endive, great burdock and yacon provide insights into Asteraceae palaeo-polyploidization history and plant inulin production.</title>
        <authorList>
            <person name="Fan W."/>
            <person name="Wang S."/>
            <person name="Wang H."/>
            <person name="Wang A."/>
            <person name="Jiang F."/>
            <person name="Liu H."/>
            <person name="Zhao H."/>
            <person name="Xu D."/>
            <person name="Zhang Y."/>
        </authorList>
    </citation>
    <scope>NUCLEOTIDE SEQUENCE [LARGE SCALE GENOMIC DNA]</scope>
    <source>
        <strain evidence="2">cv. Niubang</strain>
    </source>
</reference>